<dbReference type="RefSeq" id="WP_139212316.1">
    <property type="nucleotide sequence ID" value="NZ_FORA01000002.1"/>
</dbReference>
<keyword evidence="1" id="KW-0732">Signal</keyword>
<feature type="chain" id="PRO_5011618453" description="DUF541 domain-containing protein" evidence="1">
    <location>
        <begin position="24"/>
        <end position="270"/>
    </location>
</feature>
<name>A0A1I3MAP9_9RHOB</name>
<reference evidence="2 3" key="1">
    <citation type="submission" date="2016-10" db="EMBL/GenBank/DDBJ databases">
        <authorList>
            <person name="de Groot N.N."/>
        </authorList>
    </citation>
    <scope>NUCLEOTIDE SEQUENCE [LARGE SCALE GENOMIC DNA]</scope>
    <source>
        <strain evidence="2 3">DSM 19073</strain>
    </source>
</reference>
<feature type="signal peptide" evidence="1">
    <location>
        <begin position="1"/>
        <end position="23"/>
    </location>
</feature>
<sequence length="270" mass="28709">MKRLLTQLLNGVAVTSIATAALASGPLSIDPETLGLPTSHSIPVDSGRGSSATILVSLAGLNAEIVDGRIAAEITLALPNLDAALDRLLDTDDFRIKEIFKYRHGDMIHGRADANDPHILRTRFGLRIKNRISRDSHTHHGDIAVTVETDATTVGIDLRLGAKDGFPNWIEKAIQRELNRFATRHALAPELVAAGVRIEDVRFSGAAEDGTLGLRVSVSAPLAFLPKLVAGDLPAADALLVPVAKAPAPARRSQGCDHVIGGGWTCRMEP</sequence>
<evidence type="ECO:0000313" key="3">
    <source>
        <dbReference type="Proteomes" id="UP000199110"/>
    </source>
</evidence>
<keyword evidence="3" id="KW-1185">Reference proteome</keyword>
<organism evidence="2 3">
    <name type="scientific">Jannaschia pohangensis</name>
    <dbReference type="NCBI Taxonomy" id="390807"/>
    <lineage>
        <taxon>Bacteria</taxon>
        <taxon>Pseudomonadati</taxon>
        <taxon>Pseudomonadota</taxon>
        <taxon>Alphaproteobacteria</taxon>
        <taxon>Rhodobacterales</taxon>
        <taxon>Roseobacteraceae</taxon>
        <taxon>Jannaschia</taxon>
    </lineage>
</organism>
<dbReference type="Proteomes" id="UP000199110">
    <property type="component" value="Unassembled WGS sequence"/>
</dbReference>
<evidence type="ECO:0000256" key="1">
    <source>
        <dbReference type="SAM" id="SignalP"/>
    </source>
</evidence>
<proteinExistence type="predicted"/>
<accession>A0A1I3MAP9</accession>
<gene>
    <name evidence="2" type="ORF">SAMN04488095_1780</name>
</gene>
<dbReference type="AlphaFoldDB" id="A0A1I3MAP9"/>
<evidence type="ECO:0008006" key="4">
    <source>
        <dbReference type="Google" id="ProtNLM"/>
    </source>
</evidence>
<dbReference type="EMBL" id="FORA01000002">
    <property type="protein sequence ID" value="SFI93786.1"/>
    <property type="molecule type" value="Genomic_DNA"/>
</dbReference>
<evidence type="ECO:0000313" key="2">
    <source>
        <dbReference type="EMBL" id="SFI93786.1"/>
    </source>
</evidence>
<protein>
    <recommendedName>
        <fullName evidence="4">DUF541 domain-containing protein</fullName>
    </recommendedName>
</protein>